<organism evidence="1 2">
    <name type="scientific">Candidatus Roizmanbacteria bacterium CG11_big_fil_rev_8_21_14_0_20_35_14</name>
    <dbReference type="NCBI Taxonomy" id="1974855"/>
    <lineage>
        <taxon>Bacteria</taxon>
        <taxon>Candidatus Roizmaniibacteriota</taxon>
    </lineage>
</organism>
<gene>
    <name evidence="1" type="ORF">COV86_00695</name>
</gene>
<name>A0A2H0KNN9_9BACT</name>
<dbReference type="AlphaFoldDB" id="A0A2H0KNN9"/>
<comment type="caution">
    <text evidence="1">The sequence shown here is derived from an EMBL/GenBank/DDBJ whole genome shotgun (WGS) entry which is preliminary data.</text>
</comment>
<reference evidence="1 2" key="1">
    <citation type="submission" date="2017-09" db="EMBL/GenBank/DDBJ databases">
        <title>Depth-based differentiation of microbial function through sediment-hosted aquifers and enrichment of novel symbionts in the deep terrestrial subsurface.</title>
        <authorList>
            <person name="Probst A.J."/>
            <person name="Ladd B."/>
            <person name="Jarett J.K."/>
            <person name="Geller-Mcgrath D.E."/>
            <person name="Sieber C.M."/>
            <person name="Emerson J.B."/>
            <person name="Anantharaman K."/>
            <person name="Thomas B.C."/>
            <person name="Malmstrom R."/>
            <person name="Stieglmeier M."/>
            <person name="Klingl A."/>
            <person name="Woyke T."/>
            <person name="Ryan C.M."/>
            <person name="Banfield J.F."/>
        </authorList>
    </citation>
    <scope>NUCLEOTIDE SEQUENCE [LARGE SCALE GENOMIC DNA]</scope>
    <source>
        <strain evidence="1">CG11_big_fil_rev_8_21_14_0_20_35_14</strain>
    </source>
</reference>
<evidence type="ECO:0000313" key="2">
    <source>
        <dbReference type="Proteomes" id="UP000229570"/>
    </source>
</evidence>
<protein>
    <submittedName>
        <fullName evidence="1">Uncharacterized protein</fullName>
    </submittedName>
</protein>
<dbReference type="Proteomes" id="UP000229570">
    <property type="component" value="Unassembled WGS sequence"/>
</dbReference>
<dbReference type="EMBL" id="PCVL01000007">
    <property type="protein sequence ID" value="PIQ72858.1"/>
    <property type="molecule type" value="Genomic_DNA"/>
</dbReference>
<sequence length="112" mass="13246">MNYLLIGSKEGGSWKDATLFCTGTIDKIQEFFKTREKPFILWYLIDTSQLSQNYNDYKQLDLLFFDAQEKHPDLVDKDYKYDPFVGFYDMVATSKSWGLFKKFIEAEKPVEL</sequence>
<accession>A0A2H0KNN9</accession>
<proteinExistence type="predicted"/>
<evidence type="ECO:0000313" key="1">
    <source>
        <dbReference type="EMBL" id="PIQ72858.1"/>
    </source>
</evidence>